<dbReference type="InterPro" id="IPR004583">
    <property type="entry name" value="DNA_repair_Rad4"/>
</dbReference>
<dbReference type="SUPFAM" id="SSF54001">
    <property type="entry name" value="Cysteine proteinases"/>
    <property type="match status" value="1"/>
</dbReference>
<evidence type="ECO:0000259" key="10">
    <source>
        <dbReference type="SMART" id="SM01032"/>
    </source>
</evidence>
<feature type="coiled-coil region" evidence="6">
    <location>
        <begin position="731"/>
        <end position="758"/>
    </location>
</feature>
<dbReference type="InterPro" id="IPR018328">
    <property type="entry name" value="Rad4_beta-hairpin_dom3"/>
</dbReference>
<dbReference type="PANTHER" id="PTHR12135:SF0">
    <property type="entry name" value="DNA REPAIR PROTEIN COMPLEMENTING XP-C CELLS"/>
    <property type="match status" value="1"/>
</dbReference>
<gene>
    <name evidence="11" type="ORF">CURHAP_LOCUS21914</name>
</gene>
<organism evidence="11 12">
    <name type="scientific">Prunus armeniaca</name>
    <name type="common">Apricot</name>
    <name type="synonym">Armeniaca vulgaris</name>
    <dbReference type="NCBI Taxonomy" id="36596"/>
    <lineage>
        <taxon>Eukaryota</taxon>
        <taxon>Viridiplantae</taxon>
        <taxon>Streptophyta</taxon>
        <taxon>Embryophyta</taxon>
        <taxon>Tracheophyta</taxon>
        <taxon>Spermatophyta</taxon>
        <taxon>Magnoliopsida</taxon>
        <taxon>eudicotyledons</taxon>
        <taxon>Gunneridae</taxon>
        <taxon>Pentapetalae</taxon>
        <taxon>rosids</taxon>
        <taxon>fabids</taxon>
        <taxon>Rosales</taxon>
        <taxon>Rosaceae</taxon>
        <taxon>Amygdaloideae</taxon>
        <taxon>Amygdaleae</taxon>
        <taxon>Prunus</taxon>
    </lineage>
</organism>
<protein>
    <recommendedName>
        <fullName evidence="13">Rad4 beta-hairpin domain-containing protein</fullName>
    </recommendedName>
</protein>
<evidence type="ECO:0000313" key="11">
    <source>
        <dbReference type="EMBL" id="CAB4273759.1"/>
    </source>
</evidence>
<feature type="domain" description="Rad4 beta-hairpin" evidence="9">
    <location>
        <begin position="594"/>
        <end position="657"/>
    </location>
</feature>
<dbReference type="Gene3D" id="3.90.260.10">
    <property type="entry name" value="Transglutaminase-like"/>
    <property type="match status" value="2"/>
</dbReference>
<keyword evidence="6" id="KW-0175">Coiled coil</keyword>
<sequence length="866" mass="96889">MEAVGKLLRRCSKTGRKKIENSLHQCDSIGKPESGAKRDEEDVDSRVRGNTLETAGGSKDAKRKFSWEEKVDRESFQCSFTETREELDDSDWEDGPVPILNSVGDHEVTIELNETPDSTRRKRIRRASAEDKELAELVHKVHLLCLLARGRLIDRACDDALIQKYKCEQIILFGSDFALETHEGTQEEIAALSVALFRALNLTTRFVSILDVASLKPDADKTEYSSEDANRSSRGIFSTSTPMVARKQDVSVSLGKSPSCNERDNVCGTSQMGSCRSKDCHPTSNNTQPKGPCNAYEVNDKMLDTLACGAHDDISEAVLNKKSQGLKRRGDLEFEMQLKMALSATAVPTADREMGSGVNYFNGNENFSYSKRMKRIVSEESRNSSQSISTAVGSRKVGSPLYWAEVYCEGENLTGKWVHIDAINAIIDGEQNVEALAAACKTSLRYAVAFAGNGAKDVTRRYCLKWYQIASQRVNSIWWDAILAPLRDFEVTATSGSVHLEKEHTGSSSGHEQAKSLNISDRAVIATRNSLEDMELETKALTEPLPTNQQAYKNHQLYAIEKWLSKDQVLHPKGPIVGFCSGHPVYPRTCVQTLKTRERWLREGLQVKINEHPVKELKRSSKVHKVQDPESDNYVGGNSKRTLELYGKWQLEPLDLPHAVNGIVPKNDHGNVEVWSEKCLPPGTVHLRLPRVFYVAKRLEIDYAPAMVGFEFKNGQSYPVFDGIVVCAEFRDAIVEAYAEEEERREAVEKKRNEMQAISRWYQLLSSIVTRQRLENLYGDSSSSVASVSTKSVNSKLDVQVDGSPNDEQSLACQQDVHENRPAGPSAAMPENHEHVFLTENQSFDEDNLVVTRRCHCGFTVQVEEL</sequence>
<evidence type="ECO:0000256" key="1">
    <source>
        <dbReference type="ARBA" id="ARBA00004123"/>
    </source>
</evidence>
<name>A0A6J5UBU4_PRUAR</name>
<dbReference type="Pfam" id="PF03835">
    <property type="entry name" value="Rad4"/>
    <property type="match status" value="1"/>
</dbReference>
<dbReference type="InterPro" id="IPR038765">
    <property type="entry name" value="Papain-like_cys_pep_sf"/>
</dbReference>
<comment type="subcellular location">
    <subcellularLocation>
        <location evidence="1">Nucleus</location>
    </subcellularLocation>
</comment>
<evidence type="ECO:0000256" key="7">
    <source>
        <dbReference type="SAM" id="MobiDB-lite"/>
    </source>
</evidence>
<accession>A0A6J5UBU4</accession>
<feature type="region of interest" description="Disordered" evidence="7">
    <location>
        <begin position="22"/>
        <end position="60"/>
    </location>
</feature>
<dbReference type="GO" id="GO:0071942">
    <property type="term" value="C:XPC complex"/>
    <property type="evidence" value="ECO:0007669"/>
    <property type="project" value="TreeGrafter"/>
</dbReference>
<dbReference type="InterPro" id="IPR018326">
    <property type="entry name" value="Rad4_beta-hairpin_dom1"/>
</dbReference>
<dbReference type="GO" id="GO:0003684">
    <property type="term" value="F:damaged DNA binding"/>
    <property type="evidence" value="ECO:0007669"/>
    <property type="project" value="InterPro"/>
</dbReference>
<dbReference type="Gene3D" id="2.20.20.110">
    <property type="entry name" value="Rad4, beta-hairpin domain BHD1"/>
    <property type="match status" value="1"/>
</dbReference>
<dbReference type="Gene3D" id="3.30.70.2460">
    <property type="entry name" value="Rad4, beta-hairpin domain BHD3"/>
    <property type="match status" value="1"/>
</dbReference>
<evidence type="ECO:0000256" key="6">
    <source>
        <dbReference type="SAM" id="Coils"/>
    </source>
</evidence>
<feature type="domain" description="Rad4 beta-hairpin" evidence="10">
    <location>
        <begin position="664"/>
        <end position="738"/>
    </location>
</feature>
<dbReference type="InterPro" id="IPR018325">
    <property type="entry name" value="Rad4/PNGase_transGLS-fold"/>
</dbReference>
<dbReference type="FunFam" id="3.30.70.2460:FF:000001">
    <property type="entry name" value="DNA repair protein Rad4 family"/>
    <property type="match status" value="1"/>
</dbReference>
<keyword evidence="3" id="KW-0227">DNA damage</keyword>
<dbReference type="EMBL" id="CAEKDK010000003">
    <property type="protein sequence ID" value="CAB4273759.1"/>
    <property type="molecule type" value="Genomic_DNA"/>
</dbReference>
<dbReference type="InterPro" id="IPR042488">
    <property type="entry name" value="Rad4_BHD3_sf"/>
</dbReference>
<evidence type="ECO:0000259" key="9">
    <source>
        <dbReference type="SMART" id="SM01031"/>
    </source>
</evidence>
<dbReference type="SMART" id="SM01031">
    <property type="entry name" value="BHD_2"/>
    <property type="match status" value="1"/>
</dbReference>
<evidence type="ECO:0000256" key="2">
    <source>
        <dbReference type="ARBA" id="ARBA00009525"/>
    </source>
</evidence>
<evidence type="ECO:0000259" key="8">
    <source>
        <dbReference type="SMART" id="SM01030"/>
    </source>
</evidence>
<evidence type="ECO:0008006" key="13">
    <source>
        <dbReference type="Google" id="ProtNLM"/>
    </source>
</evidence>
<dbReference type="Pfam" id="PF10405">
    <property type="entry name" value="BHD_3"/>
    <property type="match status" value="1"/>
</dbReference>
<dbReference type="GO" id="GO:0006289">
    <property type="term" value="P:nucleotide-excision repair"/>
    <property type="evidence" value="ECO:0007669"/>
    <property type="project" value="InterPro"/>
</dbReference>
<dbReference type="GO" id="GO:0000111">
    <property type="term" value="C:nucleotide-excision repair factor 2 complex"/>
    <property type="evidence" value="ECO:0007669"/>
    <property type="project" value="TreeGrafter"/>
</dbReference>
<proteinExistence type="inferred from homology"/>
<dbReference type="GO" id="GO:0003697">
    <property type="term" value="F:single-stranded DNA binding"/>
    <property type="evidence" value="ECO:0007669"/>
    <property type="project" value="TreeGrafter"/>
</dbReference>
<dbReference type="InterPro" id="IPR018327">
    <property type="entry name" value="BHD_2"/>
</dbReference>
<dbReference type="AlphaFoldDB" id="A0A6J5UBU4"/>
<keyword evidence="5" id="KW-0539">Nucleus</keyword>
<dbReference type="GO" id="GO:0005737">
    <property type="term" value="C:cytoplasm"/>
    <property type="evidence" value="ECO:0007669"/>
    <property type="project" value="TreeGrafter"/>
</dbReference>
<dbReference type="Pfam" id="PF10403">
    <property type="entry name" value="BHD_1"/>
    <property type="match status" value="1"/>
</dbReference>
<dbReference type="SMART" id="SM01032">
    <property type="entry name" value="BHD_3"/>
    <property type="match status" value="1"/>
</dbReference>
<dbReference type="SMART" id="SM01030">
    <property type="entry name" value="BHD_1"/>
    <property type="match status" value="1"/>
</dbReference>
<feature type="compositionally biased region" description="Basic and acidic residues" evidence="7">
    <location>
        <begin position="34"/>
        <end position="47"/>
    </location>
</feature>
<reference evidence="11 12" key="1">
    <citation type="submission" date="2020-05" db="EMBL/GenBank/DDBJ databases">
        <authorList>
            <person name="Campoy J."/>
            <person name="Schneeberger K."/>
            <person name="Spophaly S."/>
        </authorList>
    </citation>
    <scope>NUCLEOTIDE SEQUENCE [LARGE SCALE GENOMIC DNA]</scope>
    <source>
        <strain evidence="11">PruArmRojPasFocal</strain>
    </source>
</reference>
<comment type="similarity">
    <text evidence="2">Belongs to the XPC family.</text>
</comment>
<feature type="domain" description="Rad4 beta-hairpin" evidence="8">
    <location>
        <begin position="541"/>
        <end position="592"/>
    </location>
</feature>
<keyword evidence="4" id="KW-0234">DNA repair</keyword>
<evidence type="ECO:0000256" key="5">
    <source>
        <dbReference type="ARBA" id="ARBA00023242"/>
    </source>
</evidence>
<dbReference type="Proteomes" id="UP000507222">
    <property type="component" value="Unassembled WGS sequence"/>
</dbReference>
<dbReference type="InterPro" id="IPR036985">
    <property type="entry name" value="Transglutaminase-like_sf"/>
</dbReference>
<evidence type="ECO:0000313" key="12">
    <source>
        <dbReference type="Proteomes" id="UP000507222"/>
    </source>
</evidence>
<dbReference type="Pfam" id="PF10404">
    <property type="entry name" value="BHD_2"/>
    <property type="match status" value="1"/>
</dbReference>
<dbReference type="PANTHER" id="PTHR12135">
    <property type="entry name" value="DNA REPAIR PROTEIN XP-C / RAD4"/>
    <property type="match status" value="1"/>
</dbReference>
<evidence type="ECO:0000256" key="3">
    <source>
        <dbReference type="ARBA" id="ARBA00022763"/>
    </source>
</evidence>
<evidence type="ECO:0000256" key="4">
    <source>
        <dbReference type="ARBA" id="ARBA00023204"/>
    </source>
</evidence>
<dbReference type="GO" id="GO:0006298">
    <property type="term" value="P:mismatch repair"/>
    <property type="evidence" value="ECO:0007669"/>
    <property type="project" value="TreeGrafter"/>
</dbReference>